<evidence type="ECO:0000313" key="2">
    <source>
        <dbReference type="EMBL" id="QNO15890.1"/>
    </source>
</evidence>
<dbReference type="CDD" id="cd04182">
    <property type="entry name" value="GT_2_like_f"/>
    <property type="match status" value="1"/>
</dbReference>
<keyword evidence="3" id="KW-1185">Reference proteome</keyword>
<dbReference type="InterPro" id="IPR025877">
    <property type="entry name" value="MobA-like_NTP_Trfase"/>
</dbReference>
<dbReference type="EC" id="2.7.7.76" evidence="2"/>
<keyword evidence="2" id="KW-0548">Nucleotidyltransferase</keyword>
<protein>
    <submittedName>
        <fullName evidence="2">Molybdenum cofactor cytidylyltransferase</fullName>
        <ecNumber evidence="2">2.7.7.76</ecNumber>
    </submittedName>
</protein>
<dbReference type="Gene3D" id="3.90.550.10">
    <property type="entry name" value="Spore Coat Polysaccharide Biosynthesis Protein SpsA, Chain A"/>
    <property type="match status" value="1"/>
</dbReference>
<gene>
    <name evidence="2" type="primary">mocA</name>
    <name evidence="2" type="ORF">HYG86_14490</name>
</gene>
<evidence type="ECO:0000259" key="1">
    <source>
        <dbReference type="Pfam" id="PF12804"/>
    </source>
</evidence>
<dbReference type="KEGG" id="acae:HYG86_14490"/>
<evidence type="ECO:0000313" key="3">
    <source>
        <dbReference type="Proteomes" id="UP000516160"/>
    </source>
</evidence>
<dbReference type="NCBIfam" id="TIGR03310">
    <property type="entry name" value="matur_MocA_YgfJ"/>
    <property type="match status" value="1"/>
</dbReference>
<keyword evidence="2" id="KW-0808">Transferase</keyword>
<sequence>MITAIIMASGYSRRMKQNKLLLKIFGKPMVEHVIDIAKKGSLDEILLIYKDQEVKEIASKNNVNSLYNKYAYLGQSEAIKLGVSNSHEDTEGYMFLTSDQPLLTEDILNRLIHKFNQNKDCIIVPLYGDKPGSPCIFPKKFKNQLLSLSGDTGGRRIIKGNTQHVLYVNIEEHAGHDIDKWEDYIGIF</sequence>
<dbReference type="GO" id="GO:0061602">
    <property type="term" value="F:molybdenum cofactor cytidylyltransferase activity"/>
    <property type="evidence" value="ECO:0007669"/>
    <property type="project" value="UniProtKB-EC"/>
</dbReference>
<dbReference type="SUPFAM" id="SSF53448">
    <property type="entry name" value="Nucleotide-diphospho-sugar transferases"/>
    <property type="match status" value="1"/>
</dbReference>
<organism evidence="2 3">
    <name type="scientific">Alkalicella caledoniensis</name>
    <dbReference type="NCBI Taxonomy" id="2731377"/>
    <lineage>
        <taxon>Bacteria</taxon>
        <taxon>Bacillati</taxon>
        <taxon>Bacillota</taxon>
        <taxon>Clostridia</taxon>
        <taxon>Eubacteriales</taxon>
        <taxon>Proteinivoracaceae</taxon>
        <taxon>Alkalicella</taxon>
    </lineage>
</organism>
<dbReference type="RefSeq" id="WP_213166291.1">
    <property type="nucleotide sequence ID" value="NZ_CP058559.1"/>
</dbReference>
<name>A0A7G9WB28_ALKCA</name>
<dbReference type="PANTHER" id="PTHR43777:SF1">
    <property type="entry name" value="MOLYBDENUM COFACTOR CYTIDYLYLTRANSFERASE"/>
    <property type="match status" value="1"/>
</dbReference>
<dbReference type="InterPro" id="IPR017696">
    <property type="entry name" value="Mo_hydrolase_YgfJ"/>
</dbReference>
<dbReference type="InterPro" id="IPR029044">
    <property type="entry name" value="Nucleotide-diphossugar_trans"/>
</dbReference>
<dbReference type="PANTHER" id="PTHR43777">
    <property type="entry name" value="MOLYBDENUM COFACTOR CYTIDYLYLTRANSFERASE"/>
    <property type="match status" value="1"/>
</dbReference>
<dbReference type="EMBL" id="CP058559">
    <property type="protein sequence ID" value="QNO15890.1"/>
    <property type="molecule type" value="Genomic_DNA"/>
</dbReference>
<proteinExistence type="predicted"/>
<accession>A0A7G9WB28</accession>
<reference evidence="2 3" key="1">
    <citation type="submission" date="2020-07" db="EMBL/GenBank/DDBJ databases">
        <title>Alkalicella. sp. LB2 genome.</title>
        <authorList>
            <person name="Postec A."/>
            <person name="Quemeneur M."/>
        </authorList>
    </citation>
    <scope>NUCLEOTIDE SEQUENCE [LARGE SCALE GENOMIC DNA]</scope>
    <source>
        <strain evidence="2 3">LB2</strain>
    </source>
</reference>
<dbReference type="Proteomes" id="UP000516160">
    <property type="component" value="Chromosome"/>
</dbReference>
<feature type="domain" description="MobA-like NTP transferase" evidence="1">
    <location>
        <begin position="4"/>
        <end position="160"/>
    </location>
</feature>
<dbReference type="Pfam" id="PF12804">
    <property type="entry name" value="NTP_transf_3"/>
    <property type="match status" value="1"/>
</dbReference>
<dbReference type="AlphaFoldDB" id="A0A7G9WB28"/>